<organism evidence="4 5">
    <name type="scientific">Planotetraspora phitsanulokensis</name>
    <dbReference type="NCBI Taxonomy" id="575192"/>
    <lineage>
        <taxon>Bacteria</taxon>
        <taxon>Bacillati</taxon>
        <taxon>Actinomycetota</taxon>
        <taxon>Actinomycetes</taxon>
        <taxon>Streptosporangiales</taxon>
        <taxon>Streptosporangiaceae</taxon>
        <taxon>Planotetraspora</taxon>
    </lineage>
</organism>
<accession>A0A8J3U4X8</accession>
<feature type="compositionally biased region" description="Low complexity" evidence="1">
    <location>
        <begin position="8"/>
        <end position="20"/>
    </location>
</feature>
<keyword evidence="2" id="KW-0812">Transmembrane</keyword>
<evidence type="ECO:0000313" key="5">
    <source>
        <dbReference type="Proteomes" id="UP000622547"/>
    </source>
</evidence>
<evidence type="ECO:0000259" key="3">
    <source>
        <dbReference type="Pfam" id="PF07811"/>
    </source>
</evidence>
<dbReference type="AlphaFoldDB" id="A0A8J3U4X8"/>
<keyword evidence="5" id="KW-1185">Reference proteome</keyword>
<protein>
    <recommendedName>
        <fullName evidence="3">TadE-like domain-containing protein</fullName>
    </recommendedName>
</protein>
<dbReference type="Proteomes" id="UP000622547">
    <property type="component" value="Unassembled WGS sequence"/>
</dbReference>
<dbReference type="Pfam" id="PF07811">
    <property type="entry name" value="TadE"/>
    <property type="match status" value="1"/>
</dbReference>
<dbReference type="InterPro" id="IPR049790">
    <property type="entry name" value="Rv3655c/TadE"/>
</dbReference>
<evidence type="ECO:0000256" key="1">
    <source>
        <dbReference type="SAM" id="MobiDB-lite"/>
    </source>
</evidence>
<dbReference type="InterPro" id="IPR012495">
    <property type="entry name" value="TadE-like_dom"/>
</dbReference>
<dbReference type="RefSeq" id="WP_239116708.1">
    <property type="nucleotide sequence ID" value="NZ_BAABHI010000013.1"/>
</dbReference>
<dbReference type="NCBIfam" id="NF041390">
    <property type="entry name" value="TadE_Rv3655c"/>
    <property type="match status" value="1"/>
</dbReference>
<comment type="caution">
    <text evidence="4">The sequence shown here is derived from an EMBL/GenBank/DDBJ whole genome shotgun (WGS) entry which is preliminary data.</text>
</comment>
<dbReference type="EMBL" id="BOOP01000011">
    <property type="protein sequence ID" value="GII38072.1"/>
    <property type="molecule type" value="Genomic_DNA"/>
</dbReference>
<sequence>MPSIVAETSSTGPGSPAGAGRTRRERGSVTAETAVALPALVVVLAASLWAVAVVGAQLQCVDAARAGARAAARGESAGAVREAVARSAPANARVDVTSDAEVARVQVAVRVQPRWGLVSPAVEVSASAVSALEPGVEP</sequence>
<feature type="domain" description="TadE-like" evidence="3">
    <location>
        <begin position="27"/>
        <end position="69"/>
    </location>
</feature>
<proteinExistence type="predicted"/>
<keyword evidence="2" id="KW-1133">Transmembrane helix</keyword>
<name>A0A8J3U4X8_9ACTN</name>
<evidence type="ECO:0000313" key="4">
    <source>
        <dbReference type="EMBL" id="GII38072.1"/>
    </source>
</evidence>
<keyword evidence="2" id="KW-0472">Membrane</keyword>
<evidence type="ECO:0000256" key="2">
    <source>
        <dbReference type="SAM" id="Phobius"/>
    </source>
</evidence>
<reference evidence="4 5" key="1">
    <citation type="submission" date="2021-01" db="EMBL/GenBank/DDBJ databases">
        <title>Whole genome shotgun sequence of Planotetraspora phitsanulokensis NBRC 104273.</title>
        <authorList>
            <person name="Komaki H."/>
            <person name="Tamura T."/>
        </authorList>
    </citation>
    <scope>NUCLEOTIDE SEQUENCE [LARGE SCALE GENOMIC DNA]</scope>
    <source>
        <strain evidence="4 5">NBRC 104273</strain>
    </source>
</reference>
<gene>
    <name evidence="4" type="ORF">Pph01_30750</name>
</gene>
<feature type="transmembrane region" description="Helical" evidence="2">
    <location>
        <begin position="35"/>
        <end position="56"/>
    </location>
</feature>
<feature type="region of interest" description="Disordered" evidence="1">
    <location>
        <begin position="1"/>
        <end position="26"/>
    </location>
</feature>